<name>U3KNJ0_RABIT</name>
<feature type="region of interest" description="Disordered" evidence="4">
    <location>
        <begin position="1"/>
        <end position="21"/>
    </location>
</feature>
<evidence type="ECO:0000313" key="7">
    <source>
        <dbReference type="Proteomes" id="UP000001811"/>
    </source>
</evidence>
<dbReference type="SMR" id="U3KNJ0"/>
<feature type="compositionally biased region" description="Low complexity" evidence="4">
    <location>
        <begin position="302"/>
        <end position="313"/>
    </location>
</feature>
<dbReference type="PANTHER" id="PTHR46055">
    <property type="entry name" value="CIRCADIAN LOCOMOTER OUTPUT CYCLES PROTEIN KAPUT"/>
    <property type="match status" value="1"/>
</dbReference>
<sequence>MDEGDRENENADVPGRPERRKKERIKSFFSELRAMMKSQGYPTKGDRYKAPMNDIAVSQLKGIIKSSWMPRFRNYEEFNQMTLQSLDAFMVILSTDGLIIYVSENISPLLGYLPEEIVGKKLLHLLHDEEKNEVYQKIALKLPMSNSVEKHIEFGCYLKRGDTEHDAYEYAKFILDVKDIALQSEPFALFAAHIPTSYYDAPTNSTLPWEDRIYLVGMICIIRNKILKELYDNRYFNREVLLTQDSEGEHAPWNTRSAQGQRRGSRFQTLRDKAAASNDETGLVAVQQYGSQEVEVIKIESDSSYDSKTSSDSPAQSWQSFGYESEVDPEKLKDPVDLEYSVSLEEAGDLDNSVDTENLNNTVETVAPEVKENSAGQSEPEYVDDSADSEIPVVQEVLSVDDSADSEIPVVQEVLSAATVFAGSSAQPVSLPMVSYTNGHELHLMKTFKEQLEDRTRVLQADITSKQDALDMMKEQLQTLQDSTYQMQSTTFVVSPESKTQCTAQMKRSFSDVQEAKRFCGPSRSLTSTNMFDDHTITSNQRYLQEQEQYLQGQLLLLQQQMQQLQEQKQQQLLQKQLLPEQSQHHSNAVGNHMMQLCLPSQTLPFYNKQVTYVQTRPFLVPLRIVTEQKSPDYYQDGDSKPQQNESSESDMDILETPQDFIKLWPQPAEPQHHVFFDMNPWTSNEQSNIQGQPMWHEQVQVANPRTQQPPTAEASQAPAADPRSSPAVYQQKQYFRPKP</sequence>
<feature type="region of interest" description="Disordered" evidence="4">
    <location>
        <begin position="301"/>
        <end position="330"/>
    </location>
</feature>
<dbReference type="GO" id="GO:1990513">
    <property type="term" value="C:CLOCK-BMAL transcription complex"/>
    <property type="evidence" value="ECO:0007669"/>
    <property type="project" value="TreeGrafter"/>
</dbReference>
<dbReference type="PANTHER" id="PTHR46055:SF4">
    <property type="entry name" value="CIRCADIAN CLOCK PROTEIN PASD1"/>
    <property type="match status" value="1"/>
</dbReference>
<evidence type="ECO:0000256" key="3">
    <source>
        <dbReference type="SAM" id="Coils"/>
    </source>
</evidence>
<proteinExistence type="predicted"/>
<dbReference type="KEGG" id="ocu:103352436"/>
<reference evidence="6" key="3">
    <citation type="submission" date="2025-09" db="UniProtKB">
        <authorList>
            <consortium name="Ensembl"/>
        </authorList>
    </citation>
    <scope>IDENTIFICATION</scope>
    <source>
        <strain evidence="6">Thorbecke</strain>
    </source>
</reference>
<organism evidence="6 7">
    <name type="scientific">Oryctolagus cuniculus</name>
    <name type="common">Rabbit</name>
    <dbReference type="NCBI Taxonomy" id="9986"/>
    <lineage>
        <taxon>Eukaryota</taxon>
        <taxon>Metazoa</taxon>
        <taxon>Chordata</taxon>
        <taxon>Craniata</taxon>
        <taxon>Vertebrata</taxon>
        <taxon>Euteleostomi</taxon>
        <taxon>Mammalia</taxon>
        <taxon>Eutheria</taxon>
        <taxon>Euarchontoglires</taxon>
        <taxon>Glires</taxon>
        <taxon>Lagomorpha</taxon>
        <taxon>Leporidae</taxon>
        <taxon>Oryctolagus</taxon>
    </lineage>
</organism>
<dbReference type="SUPFAM" id="SSF55785">
    <property type="entry name" value="PYP-like sensor domain (PAS domain)"/>
    <property type="match status" value="1"/>
</dbReference>
<dbReference type="PROSITE" id="PS50112">
    <property type="entry name" value="PAS"/>
    <property type="match status" value="1"/>
</dbReference>
<dbReference type="Ensembl" id="ENSOCUT00000033752.2">
    <property type="protein sequence ID" value="ENSOCUP00000026799.2"/>
    <property type="gene ID" value="ENSOCUG00000029659.2"/>
</dbReference>
<dbReference type="RefSeq" id="XP_051689806.1">
    <property type="nucleotide sequence ID" value="XM_051833846.2"/>
</dbReference>
<feature type="region of interest" description="Disordered" evidence="4">
    <location>
        <begin position="695"/>
        <end position="740"/>
    </location>
</feature>
<feature type="coiled-coil region" evidence="3">
    <location>
        <begin position="548"/>
        <end position="575"/>
    </location>
</feature>
<evidence type="ECO:0000256" key="2">
    <source>
        <dbReference type="ARBA" id="ARBA00023242"/>
    </source>
</evidence>
<dbReference type="Bgee" id="ENSOCUG00000029659">
    <property type="expression patterns" value="Expressed in testis"/>
</dbReference>
<dbReference type="CDD" id="cd00130">
    <property type="entry name" value="PAS"/>
    <property type="match status" value="1"/>
</dbReference>
<evidence type="ECO:0000256" key="4">
    <source>
        <dbReference type="SAM" id="MobiDB-lite"/>
    </source>
</evidence>
<dbReference type="Pfam" id="PF00989">
    <property type="entry name" value="PAS"/>
    <property type="match status" value="1"/>
</dbReference>
<dbReference type="GeneTree" id="ENSGT00530000064765"/>
<dbReference type="CTD" id="139135"/>
<evidence type="ECO:0000256" key="1">
    <source>
        <dbReference type="ARBA" id="ARBA00023108"/>
    </source>
</evidence>
<evidence type="ECO:0000313" key="6">
    <source>
        <dbReference type="Ensembl" id="ENSOCUP00000026799.2"/>
    </source>
</evidence>
<dbReference type="InterPro" id="IPR047230">
    <property type="entry name" value="CLOCK-like"/>
</dbReference>
<dbReference type="GO" id="GO:0042754">
    <property type="term" value="P:negative regulation of circadian rhythm"/>
    <property type="evidence" value="ECO:0007669"/>
    <property type="project" value="TreeGrafter"/>
</dbReference>
<dbReference type="SMART" id="SM00091">
    <property type="entry name" value="PAS"/>
    <property type="match status" value="1"/>
</dbReference>
<dbReference type="eggNOG" id="ENOG502SDT0">
    <property type="taxonomic scope" value="Eukaryota"/>
</dbReference>
<dbReference type="GO" id="GO:0000981">
    <property type="term" value="F:DNA-binding transcription factor activity, RNA polymerase II-specific"/>
    <property type="evidence" value="ECO:0007669"/>
    <property type="project" value="InterPro"/>
</dbReference>
<dbReference type="RefSeq" id="XP_017206349.1">
    <property type="nucleotide sequence ID" value="XM_017350860.3"/>
</dbReference>
<feature type="region of interest" description="Disordered" evidence="4">
    <location>
        <begin position="631"/>
        <end position="651"/>
    </location>
</feature>
<dbReference type="RefSeq" id="XP_051689805.1">
    <property type="nucleotide sequence ID" value="XM_051833845.2"/>
</dbReference>
<reference evidence="6 7" key="1">
    <citation type="journal article" date="2011" name="Nature">
        <title>A high-resolution map of human evolutionary constraint using 29 mammals.</title>
        <authorList>
            <person name="Lindblad-Toh K."/>
            <person name="Garber M."/>
            <person name="Zuk O."/>
            <person name="Lin M.F."/>
            <person name="Parker B.J."/>
            <person name="Washietl S."/>
            <person name="Kheradpour P."/>
            <person name="Ernst J."/>
            <person name="Jordan G."/>
            <person name="Mauceli E."/>
            <person name="Ward L.D."/>
            <person name="Lowe C.B."/>
            <person name="Holloway A.K."/>
            <person name="Clamp M."/>
            <person name="Gnerre S."/>
            <person name="Alfoldi J."/>
            <person name="Beal K."/>
            <person name="Chang J."/>
            <person name="Clawson H."/>
            <person name="Cuff J."/>
            <person name="Di Palma F."/>
            <person name="Fitzgerald S."/>
            <person name="Flicek P."/>
            <person name="Guttman M."/>
            <person name="Hubisz M.J."/>
            <person name="Jaffe D.B."/>
            <person name="Jungreis I."/>
            <person name="Kent W.J."/>
            <person name="Kostka D."/>
            <person name="Lara M."/>
            <person name="Martins A.L."/>
            <person name="Massingham T."/>
            <person name="Moltke I."/>
            <person name="Raney B.J."/>
            <person name="Rasmussen M.D."/>
            <person name="Robinson J."/>
            <person name="Stark A."/>
            <person name="Vilella A.J."/>
            <person name="Wen J."/>
            <person name="Xie X."/>
            <person name="Zody M.C."/>
            <person name="Baldwin J."/>
            <person name="Bloom T."/>
            <person name="Chin C.W."/>
            <person name="Heiman D."/>
            <person name="Nicol R."/>
            <person name="Nusbaum C."/>
            <person name="Young S."/>
            <person name="Wilkinson J."/>
            <person name="Worley K.C."/>
            <person name="Kovar C.L."/>
            <person name="Muzny D.M."/>
            <person name="Gibbs R.A."/>
            <person name="Cree A."/>
            <person name="Dihn H.H."/>
            <person name="Fowler G."/>
            <person name="Jhangiani S."/>
            <person name="Joshi V."/>
            <person name="Lee S."/>
            <person name="Lewis L.R."/>
            <person name="Nazareth L.V."/>
            <person name="Okwuonu G."/>
            <person name="Santibanez J."/>
            <person name="Warren W.C."/>
            <person name="Mardis E.R."/>
            <person name="Weinstock G.M."/>
            <person name="Wilson R.K."/>
            <person name="Delehaunty K."/>
            <person name="Dooling D."/>
            <person name="Fronik C."/>
            <person name="Fulton L."/>
            <person name="Fulton B."/>
            <person name="Graves T."/>
            <person name="Minx P."/>
            <person name="Sodergren E."/>
            <person name="Birney E."/>
            <person name="Margulies E.H."/>
            <person name="Herrero J."/>
            <person name="Green E.D."/>
            <person name="Haussler D."/>
            <person name="Siepel A."/>
            <person name="Goldman N."/>
            <person name="Pollard K.S."/>
            <person name="Pedersen J.S."/>
            <person name="Lander E.S."/>
            <person name="Kellis M."/>
        </authorList>
    </citation>
    <scope>NUCLEOTIDE SEQUENCE [LARGE SCALE GENOMIC DNA]</scope>
    <source>
        <strain evidence="7">Thorbecke</strain>
    </source>
</reference>
<dbReference type="GO" id="GO:0045892">
    <property type="term" value="P:negative regulation of DNA-templated transcription"/>
    <property type="evidence" value="ECO:0007669"/>
    <property type="project" value="TreeGrafter"/>
</dbReference>
<dbReference type="STRING" id="9986.ENSOCUP00000026799"/>
<dbReference type="GO" id="GO:0032922">
    <property type="term" value="P:circadian regulation of gene expression"/>
    <property type="evidence" value="ECO:0007669"/>
    <property type="project" value="InterPro"/>
</dbReference>
<protein>
    <recommendedName>
        <fullName evidence="5">PAS domain-containing protein</fullName>
    </recommendedName>
</protein>
<dbReference type="InParanoid" id="U3KNJ0"/>
<feature type="compositionally biased region" description="Polar residues" evidence="4">
    <location>
        <begin position="701"/>
        <end position="715"/>
    </location>
</feature>
<feature type="domain" description="PAS" evidence="5">
    <location>
        <begin position="75"/>
        <end position="147"/>
    </location>
</feature>
<reference evidence="6" key="2">
    <citation type="submission" date="2025-08" db="UniProtKB">
        <authorList>
            <consortium name="Ensembl"/>
        </authorList>
    </citation>
    <scope>IDENTIFICATION</scope>
    <source>
        <strain evidence="6">Thorbecke</strain>
    </source>
</reference>
<keyword evidence="1" id="KW-0090">Biological rhythms</keyword>
<dbReference type="InterPro" id="IPR000014">
    <property type="entry name" value="PAS"/>
</dbReference>
<gene>
    <name evidence="6" type="primary">PASD1</name>
</gene>
<dbReference type="InterPro" id="IPR013767">
    <property type="entry name" value="PAS_fold"/>
</dbReference>
<dbReference type="AlphaFoldDB" id="U3KNJ0"/>
<keyword evidence="7" id="KW-1185">Reference proteome</keyword>
<dbReference type="HOGENOM" id="CLU_502434_0_0_1"/>
<dbReference type="Gene3D" id="3.30.450.20">
    <property type="entry name" value="PAS domain"/>
    <property type="match status" value="1"/>
</dbReference>
<evidence type="ECO:0000259" key="5">
    <source>
        <dbReference type="PROSITE" id="PS50112"/>
    </source>
</evidence>
<dbReference type="PaxDb" id="9986-ENSOCUP00000026799"/>
<dbReference type="GeneID" id="103352436"/>
<keyword evidence="3" id="KW-0175">Coiled coil</keyword>
<dbReference type="InterPro" id="IPR035965">
    <property type="entry name" value="PAS-like_dom_sf"/>
</dbReference>
<dbReference type="NCBIfam" id="TIGR00229">
    <property type="entry name" value="sensory_box"/>
    <property type="match status" value="1"/>
</dbReference>
<dbReference type="Proteomes" id="UP000001811">
    <property type="component" value="Unplaced"/>
</dbReference>
<keyword evidence="2" id="KW-0539">Nucleus</keyword>
<accession>U3KNJ0</accession>
<dbReference type="OrthoDB" id="411251at2759"/>